<organism evidence="3 4">
    <name type="scientific">Tahibacter amnicola</name>
    <dbReference type="NCBI Taxonomy" id="2976241"/>
    <lineage>
        <taxon>Bacteria</taxon>
        <taxon>Pseudomonadati</taxon>
        <taxon>Pseudomonadota</taxon>
        <taxon>Gammaproteobacteria</taxon>
        <taxon>Lysobacterales</taxon>
        <taxon>Rhodanobacteraceae</taxon>
        <taxon>Tahibacter</taxon>
    </lineage>
</organism>
<dbReference type="Proteomes" id="UP001064632">
    <property type="component" value="Chromosome"/>
</dbReference>
<protein>
    <recommendedName>
        <fullName evidence="2">Teneurin-like YD-shell domain-containing protein</fullName>
    </recommendedName>
</protein>
<name>A0ABY6BK99_9GAMM</name>
<dbReference type="Pfam" id="PF05593">
    <property type="entry name" value="RHS_repeat"/>
    <property type="match status" value="2"/>
</dbReference>
<dbReference type="InterPro" id="IPR056823">
    <property type="entry name" value="TEN-like_YD-shell"/>
</dbReference>
<dbReference type="PANTHER" id="PTHR32305">
    <property type="match status" value="1"/>
</dbReference>
<dbReference type="InterPro" id="IPR031325">
    <property type="entry name" value="RHS_repeat"/>
</dbReference>
<accession>A0ABY6BK99</accession>
<feature type="domain" description="Teneurin-like YD-shell" evidence="2">
    <location>
        <begin position="569"/>
        <end position="746"/>
    </location>
</feature>
<dbReference type="NCBIfam" id="TIGR01643">
    <property type="entry name" value="YD_repeat_2x"/>
    <property type="match status" value="4"/>
</dbReference>
<gene>
    <name evidence="3" type="ORF">N4264_00765</name>
</gene>
<keyword evidence="4" id="KW-1185">Reference proteome</keyword>
<dbReference type="PANTHER" id="PTHR32305:SF15">
    <property type="entry name" value="PROTEIN RHSA-RELATED"/>
    <property type="match status" value="1"/>
</dbReference>
<dbReference type="EMBL" id="CP104694">
    <property type="protein sequence ID" value="UXI68217.1"/>
    <property type="molecule type" value="Genomic_DNA"/>
</dbReference>
<evidence type="ECO:0000256" key="1">
    <source>
        <dbReference type="ARBA" id="ARBA00022737"/>
    </source>
</evidence>
<reference evidence="3" key="1">
    <citation type="submission" date="2022-09" db="EMBL/GenBank/DDBJ databases">
        <title>Tahibacter sp. nov., isolated from a fresh water.</title>
        <authorList>
            <person name="Baek J.H."/>
            <person name="Lee J.K."/>
            <person name="Kim J.M."/>
            <person name="Jeon C.O."/>
        </authorList>
    </citation>
    <scope>NUCLEOTIDE SEQUENCE</scope>
    <source>
        <strain evidence="3">W38</strain>
    </source>
</reference>
<keyword evidence="1" id="KW-0677">Repeat</keyword>
<evidence type="ECO:0000313" key="3">
    <source>
        <dbReference type="EMBL" id="UXI68217.1"/>
    </source>
</evidence>
<dbReference type="InterPro" id="IPR050708">
    <property type="entry name" value="T6SS_VgrG/RHS"/>
</dbReference>
<dbReference type="RefSeq" id="WP_261695179.1">
    <property type="nucleotide sequence ID" value="NZ_CP104694.1"/>
</dbReference>
<evidence type="ECO:0000259" key="2">
    <source>
        <dbReference type="Pfam" id="PF25023"/>
    </source>
</evidence>
<evidence type="ECO:0000313" key="4">
    <source>
        <dbReference type="Proteomes" id="UP001064632"/>
    </source>
</evidence>
<proteinExistence type="predicted"/>
<dbReference type="Gene3D" id="2.180.10.10">
    <property type="entry name" value="RHS repeat-associated core"/>
    <property type="match status" value="3"/>
</dbReference>
<sequence length="989" mass="107357">MTFNYTSPWTHDVASVGLPDGNQIQYTVTNGLLEAVTYPGVGNVTYQYYPDARPLQSREALLQRVLRNGVEHTYYEYNQSYAYEGEVRKLATKSRLSGAYADYGFSYTIGQSATSTAITTPSGVTTTMRGVIRDGRLLLAERADNCTSCSLGGSAQALIYDSSAVPVGSVDFRGKTVTRTVNARGLEESRKEAATSSTDSNGCPVGTTFSATTFTGECPTGSCRSTTPFLGSRHASRFGFDNEYFSCKSTPNLTGSPAMRTTTTQWHATLPVPLEKSVYNAANQRKSLTRMAYDGSTGRLLAKCEIDPTDPLAGTNYDCSSAPANSAKVQRWAYAYCTAADASAPNSTCPLVGLRKTVNGPRDPSEAGMAGGDDVTSYTYYGTADQTNCGMLVGPCHRKGDLWKVTDAMGRTTEFVAYDKAGRVVRSKDGNGTLTDYVYNERGWLKSRTVRHHATGLISPSLDATTSFGHDAAGNITRVTQPDGAYLDYIYDTAYRLTDIVDILGGRIHYTLDAAGNRTGEDTFDTGNSLKRTVARQFDQLNRLKKSLNASNVPTFNSEVFNDGLVNGYDVNGNLVRYVDGLGSQTFRSYDPLNRLVTTVQDYSGTDPETSNATSVYGYDVLDNLTSVTDPDVLTTTYVYDGLNKLVEINSPDTGYSSYGYDKAGNRIRRTDNRGITTNFTYDRLNRLTGISYANSSLNVTYVYDQPDAVTGCLASFPIGRLTRMTDQSGTTTYCYDRRGNVLKRVQAVASSTLTIGRTYTKSDRVLTMTYPSGGVATYTRDAAGRAVGLTWKATATSNPVTVVSSVTYYPFGPPHVLTFGNGRTLSKTYDQDYAIDKIVSSGPGGLVLDFSLDSMGNVQEASDAIAQVTPDRKFVYDKHSRLSKVTDGFGAMVEDYGYNKTGDRVSKQFVGQPAQSYTYLPGTHRLQAVGGVSRVLTPDPWTRWNVSHHRGRRHGKEERIGCCEARRDSPGVVAQGGAGDATGAAVWD</sequence>
<dbReference type="Pfam" id="PF25023">
    <property type="entry name" value="TEN_YD-shell"/>
    <property type="match status" value="1"/>
</dbReference>
<dbReference type="InterPro" id="IPR006530">
    <property type="entry name" value="YD"/>
</dbReference>